<dbReference type="InterPro" id="IPR029442">
    <property type="entry name" value="GyrI-like"/>
</dbReference>
<reference evidence="5" key="1">
    <citation type="submission" date="2022-11" db="EMBL/GenBank/DDBJ databases">
        <title>Hoeflea poritis sp. nov., isolated from scleractinian coral Porites lutea.</title>
        <authorList>
            <person name="Zhang G."/>
            <person name="Wei Q."/>
            <person name="Cai L."/>
        </authorList>
    </citation>
    <scope>NUCLEOTIDE SEQUENCE</scope>
    <source>
        <strain evidence="5">E7-10</strain>
    </source>
</reference>
<sequence>MSVAERLVWQIERQLYDPLSISLLSERCAASPFHMARVFRTVTGLSPMTYVRARRLSEAAKRLASGKDDILTIALDAQFGSHEAFTRAFTRYFGVLPSSVRQARTIADLELMEPLKMKKDLIVNVAKPEIRERDGFRVIGMSKQASVETTSTIPPLWQAFAARYTELGDAINNPSYGVSWDGDENGNFRYLAGHEAGPDIAVPDGMQEILIPKARYAVFTHSGHISDIAKTIYTIWNKALPDEGLEPAETPDFELYDQRFDASTGRGTVEVWIPLK</sequence>
<keyword evidence="6" id="KW-1185">Reference proteome</keyword>
<dbReference type="InterPro" id="IPR009057">
    <property type="entry name" value="Homeodomain-like_sf"/>
</dbReference>
<feature type="domain" description="HTH araC/xylS-type" evidence="4">
    <location>
        <begin position="5"/>
        <end position="103"/>
    </location>
</feature>
<dbReference type="Gene3D" id="3.20.80.10">
    <property type="entry name" value="Regulatory factor, effector binding domain"/>
    <property type="match status" value="1"/>
</dbReference>
<dbReference type="InterPro" id="IPR050959">
    <property type="entry name" value="MarA-like"/>
</dbReference>
<dbReference type="RefSeq" id="WP_271092290.1">
    <property type="nucleotide sequence ID" value="NZ_JAPJZH010000022.1"/>
</dbReference>
<protein>
    <submittedName>
        <fullName evidence="5">AraC family transcriptional regulator</fullName>
    </submittedName>
</protein>
<dbReference type="PROSITE" id="PS01124">
    <property type="entry name" value="HTH_ARAC_FAMILY_2"/>
    <property type="match status" value="1"/>
</dbReference>
<keyword evidence="1" id="KW-0805">Transcription regulation</keyword>
<dbReference type="PROSITE" id="PS00041">
    <property type="entry name" value="HTH_ARAC_FAMILY_1"/>
    <property type="match status" value="1"/>
</dbReference>
<organism evidence="5 6">
    <name type="scientific">Hoeflea poritis</name>
    <dbReference type="NCBI Taxonomy" id="2993659"/>
    <lineage>
        <taxon>Bacteria</taxon>
        <taxon>Pseudomonadati</taxon>
        <taxon>Pseudomonadota</taxon>
        <taxon>Alphaproteobacteria</taxon>
        <taxon>Hyphomicrobiales</taxon>
        <taxon>Rhizobiaceae</taxon>
        <taxon>Hoeflea</taxon>
    </lineage>
</organism>
<dbReference type="SUPFAM" id="SSF46689">
    <property type="entry name" value="Homeodomain-like"/>
    <property type="match status" value="2"/>
</dbReference>
<evidence type="ECO:0000313" key="5">
    <source>
        <dbReference type="EMBL" id="MDA4848424.1"/>
    </source>
</evidence>
<evidence type="ECO:0000256" key="1">
    <source>
        <dbReference type="ARBA" id="ARBA00023015"/>
    </source>
</evidence>
<dbReference type="PANTHER" id="PTHR47504">
    <property type="entry name" value="RIGHT ORIGIN-BINDING PROTEIN"/>
    <property type="match status" value="1"/>
</dbReference>
<dbReference type="SMART" id="SM00871">
    <property type="entry name" value="AraC_E_bind"/>
    <property type="match status" value="1"/>
</dbReference>
<dbReference type="Gene3D" id="1.10.10.60">
    <property type="entry name" value="Homeodomain-like"/>
    <property type="match status" value="2"/>
</dbReference>
<accession>A0ABT4VUX1</accession>
<dbReference type="SMART" id="SM00342">
    <property type="entry name" value="HTH_ARAC"/>
    <property type="match status" value="1"/>
</dbReference>
<dbReference type="SUPFAM" id="SSF55136">
    <property type="entry name" value="Probable bacterial effector-binding domain"/>
    <property type="match status" value="1"/>
</dbReference>
<comment type="caution">
    <text evidence="5">The sequence shown here is derived from an EMBL/GenBank/DDBJ whole genome shotgun (WGS) entry which is preliminary data.</text>
</comment>
<dbReference type="Proteomes" id="UP001148313">
    <property type="component" value="Unassembled WGS sequence"/>
</dbReference>
<gene>
    <name evidence="5" type="ORF">OOZ53_23905</name>
</gene>
<name>A0ABT4VUX1_9HYPH</name>
<dbReference type="InterPro" id="IPR018062">
    <property type="entry name" value="HTH_AraC-typ_CS"/>
</dbReference>
<dbReference type="InterPro" id="IPR010499">
    <property type="entry name" value="AraC_E-bd"/>
</dbReference>
<dbReference type="Pfam" id="PF06445">
    <property type="entry name" value="GyrI-like"/>
    <property type="match status" value="1"/>
</dbReference>
<dbReference type="PANTHER" id="PTHR47504:SF5">
    <property type="entry name" value="RIGHT ORIGIN-BINDING PROTEIN"/>
    <property type="match status" value="1"/>
</dbReference>
<evidence type="ECO:0000256" key="3">
    <source>
        <dbReference type="ARBA" id="ARBA00023163"/>
    </source>
</evidence>
<keyword evidence="2" id="KW-0238">DNA-binding</keyword>
<dbReference type="InterPro" id="IPR011256">
    <property type="entry name" value="Reg_factor_effector_dom_sf"/>
</dbReference>
<dbReference type="EMBL" id="JAPJZH010000022">
    <property type="protein sequence ID" value="MDA4848424.1"/>
    <property type="molecule type" value="Genomic_DNA"/>
</dbReference>
<evidence type="ECO:0000259" key="4">
    <source>
        <dbReference type="PROSITE" id="PS01124"/>
    </source>
</evidence>
<dbReference type="InterPro" id="IPR018060">
    <property type="entry name" value="HTH_AraC"/>
</dbReference>
<dbReference type="Pfam" id="PF12833">
    <property type="entry name" value="HTH_18"/>
    <property type="match status" value="1"/>
</dbReference>
<keyword evidence="3" id="KW-0804">Transcription</keyword>
<evidence type="ECO:0000256" key="2">
    <source>
        <dbReference type="ARBA" id="ARBA00023125"/>
    </source>
</evidence>
<evidence type="ECO:0000313" key="6">
    <source>
        <dbReference type="Proteomes" id="UP001148313"/>
    </source>
</evidence>
<proteinExistence type="predicted"/>